<dbReference type="Proteomes" id="UP000288168">
    <property type="component" value="Unassembled WGS sequence"/>
</dbReference>
<dbReference type="OrthoDB" id="2270193at2759"/>
<evidence type="ECO:0000313" key="5">
    <source>
        <dbReference type="EMBL" id="RSL58609.1"/>
    </source>
</evidence>
<evidence type="ECO:0000313" key="6">
    <source>
        <dbReference type="Proteomes" id="UP000288168"/>
    </source>
</evidence>
<dbReference type="Pfam" id="PF25543">
    <property type="entry name" value="zf-CCCH_tandem"/>
    <property type="match status" value="1"/>
</dbReference>
<feature type="domain" description="C3H1-type" evidence="3">
    <location>
        <begin position="329"/>
        <end position="351"/>
    </location>
</feature>
<evidence type="ECO:0000259" key="3">
    <source>
        <dbReference type="Pfam" id="PF25542"/>
    </source>
</evidence>
<feature type="domain" description="DUF7923" evidence="2">
    <location>
        <begin position="64"/>
        <end position="243"/>
    </location>
</feature>
<evidence type="ECO:0000259" key="2">
    <source>
        <dbReference type="Pfam" id="PF25540"/>
    </source>
</evidence>
<name>A0A428Q063_9HYPO</name>
<dbReference type="EMBL" id="NKCI01000072">
    <property type="protein sequence ID" value="RSL58609.1"/>
    <property type="molecule type" value="Genomic_DNA"/>
</dbReference>
<comment type="caution">
    <text evidence="5">The sequence shown here is derived from an EMBL/GenBank/DDBJ whole genome shotgun (WGS) entry which is preliminary data.</text>
</comment>
<dbReference type="Pfam" id="PF25542">
    <property type="entry name" value="zf-CCCH_12"/>
    <property type="match status" value="1"/>
</dbReference>
<dbReference type="PANTHER" id="PTHR37543">
    <property type="entry name" value="CCCH ZINC FINGER DNA BINDING PROTEIN (AFU_ORTHOLOGUE AFUA_5G12760)"/>
    <property type="match status" value="1"/>
</dbReference>
<organism evidence="5 6">
    <name type="scientific">Fusarium duplospermum</name>
    <dbReference type="NCBI Taxonomy" id="1325734"/>
    <lineage>
        <taxon>Eukaryota</taxon>
        <taxon>Fungi</taxon>
        <taxon>Dikarya</taxon>
        <taxon>Ascomycota</taxon>
        <taxon>Pezizomycotina</taxon>
        <taxon>Sordariomycetes</taxon>
        <taxon>Hypocreomycetidae</taxon>
        <taxon>Hypocreales</taxon>
        <taxon>Nectriaceae</taxon>
        <taxon>Fusarium</taxon>
        <taxon>Fusarium solani species complex</taxon>
    </lineage>
</organism>
<dbReference type="Pfam" id="PF25540">
    <property type="entry name" value="DUF7923"/>
    <property type="match status" value="1"/>
</dbReference>
<dbReference type="PANTHER" id="PTHR37543:SF1">
    <property type="entry name" value="CCCH ZINC FINGER DNA BINDING PROTEIN (AFU_ORTHOLOGUE AFUA_5G12760)"/>
    <property type="match status" value="1"/>
</dbReference>
<dbReference type="InterPro" id="IPR057683">
    <property type="entry name" value="DUF7923"/>
</dbReference>
<sequence>MATPESLNRLKGMWESCRAQDDQKAALIEELFKTIENQSRRLEINELVINQAQKEKCELIQRQDVNSYILVLIDGDCMPFLDEYVRQGTAGGKKAAQALKDAIKTQWPGYSRREIIAHIYANMRGLGVTYEGSGVVSNIMDWYAFVSGFNMVDPMFDYLDAGNGKECADYKIKTVFQHHFDNVHCRRIILGASADNGYARLLGKYAGDKSSQERIALIEGPSFARELKEIADQFETCSFVDVFSSQMIQKPAPFARMSLPTLPAPPNMPALPPIPDSGHRPQKRHRSISPVTTSPITASPLLRNKNGDRVDSPLTVFSPEEFNEVKSWKLCNNLYLLGECAAPGMCRHDHDKQLTSEQLDVLRSIARGQPCRHGLKCDDPRCMNGHSCRYRVCVRKDCRFPPEMHNVDTNVVSWPESEVRTNVLPWWT</sequence>
<evidence type="ECO:0000256" key="1">
    <source>
        <dbReference type="SAM" id="MobiDB-lite"/>
    </source>
</evidence>
<proteinExistence type="predicted"/>
<feature type="region of interest" description="Disordered" evidence="1">
    <location>
        <begin position="275"/>
        <end position="305"/>
    </location>
</feature>
<reference evidence="5 6" key="1">
    <citation type="submission" date="2017-06" db="EMBL/GenBank/DDBJ databases">
        <title>Comparative genomic analysis of Ambrosia Fusariam Clade fungi.</title>
        <authorList>
            <person name="Stajich J.E."/>
            <person name="Carrillo J."/>
            <person name="Kijimoto T."/>
            <person name="Eskalen A."/>
            <person name="O'Donnell K."/>
            <person name="Kasson M."/>
        </authorList>
    </citation>
    <scope>NUCLEOTIDE SEQUENCE [LARGE SCALE GENOMIC DNA]</scope>
    <source>
        <strain evidence="5 6">NRRL62584</strain>
    </source>
</reference>
<gene>
    <name evidence="5" type="ORF">CEP54_007668</name>
</gene>
<accession>A0A428Q063</accession>
<evidence type="ECO:0000259" key="4">
    <source>
        <dbReference type="Pfam" id="PF25543"/>
    </source>
</evidence>
<feature type="domain" description="Tandem CCCH zinc finger" evidence="4">
    <location>
        <begin position="361"/>
        <end position="410"/>
    </location>
</feature>
<dbReference type="InterPro" id="IPR000571">
    <property type="entry name" value="Znf_CCCH"/>
</dbReference>
<evidence type="ECO:0008006" key="7">
    <source>
        <dbReference type="Google" id="ProtNLM"/>
    </source>
</evidence>
<keyword evidence="6" id="KW-1185">Reference proteome</keyword>
<dbReference type="AlphaFoldDB" id="A0A428Q063"/>
<protein>
    <recommendedName>
        <fullName evidence="7">C3H1-type domain-containing protein</fullName>
    </recommendedName>
</protein>
<dbReference type="InterPro" id="IPR057654">
    <property type="entry name" value="Znf-CCCH_tandem"/>
</dbReference>